<evidence type="ECO:0000313" key="1">
    <source>
        <dbReference type="EMBL" id="SFN58897.1"/>
    </source>
</evidence>
<dbReference type="SUPFAM" id="SSF63825">
    <property type="entry name" value="YWTD domain"/>
    <property type="match status" value="1"/>
</dbReference>
<protein>
    <recommendedName>
        <fullName evidence="3">6-bladed beta-propeller protein</fullName>
    </recommendedName>
</protein>
<dbReference type="Proteomes" id="UP000199564">
    <property type="component" value="Unassembled WGS sequence"/>
</dbReference>
<dbReference type="PROSITE" id="PS51257">
    <property type="entry name" value="PROKAR_LIPOPROTEIN"/>
    <property type="match status" value="1"/>
</dbReference>
<dbReference type="STRING" id="226506.SAMN04488519_10160"/>
<dbReference type="RefSeq" id="WP_091648671.1">
    <property type="nucleotide sequence ID" value="NZ_FOVW01000001.1"/>
</dbReference>
<dbReference type="EMBL" id="FOVW01000001">
    <property type="protein sequence ID" value="SFN58897.1"/>
    <property type="molecule type" value="Genomic_DNA"/>
</dbReference>
<evidence type="ECO:0000313" key="2">
    <source>
        <dbReference type="Proteomes" id="UP000199564"/>
    </source>
</evidence>
<proteinExistence type="predicted"/>
<evidence type="ECO:0008006" key="3">
    <source>
        <dbReference type="Google" id="ProtNLM"/>
    </source>
</evidence>
<name>A0A1I5A8V1_9BACT</name>
<organism evidence="1 2">
    <name type="scientific">Algoriphagus ornithinivorans</name>
    <dbReference type="NCBI Taxonomy" id="226506"/>
    <lineage>
        <taxon>Bacteria</taxon>
        <taxon>Pseudomonadati</taxon>
        <taxon>Bacteroidota</taxon>
        <taxon>Cytophagia</taxon>
        <taxon>Cytophagales</taxon>
        <taxon>Cyclobacteriaceae</taxon>
        <taxon>Algoriphagus</taxon>
    </lineage>
</organism>
<reference evidence="2" key="1">
    <citation type="submission" date="2016-10" db="EMBL/GenBank/DDBJ databases">
        <authorList>
            <person name="Varghese N."/>
            <person name="Submissions S."/>
        </authorList>
    </citation>
    <scope>NUCLEOTIDE SEQUENCE [LARGE SCALE GENOMIC DNA]</scope>
    <source>
        <strain evidence="2">DSM 15282</strain>
    </source>
</reference>
<gene>
    <name evidence="1" type="ORF">SAMN04488519_10160</name>
</gene>
<accession>A0A1I5A8V1</accession>
<dbReference type="AlphaFoldDB" id="A0A1I5A8V1"/>
<keyword evidence="2" id="KW-1185">Reference proteome</keyword>
<sequence length="388" mass="43581">MKNRLLIFLSAFILLIGCSQEKSEKPTTPLSEQELQFEIYDSLVVDYLGNLTLMDINPAGNRYLLIDQNTEDILVTDQKGTILHQYNLSQEGPDQILGNRLGVAKFMDNEKYLVPGSKGLATYTLDGKRSDSFKPEFTGLSSLVIPSSQSHFVWGNQVIVQMPGRFSDLGQQGIDLQLKSKRLEMVDLNTGEYQAIIPFPQESKFNSETKEYGALDFYCSFTVSGDSLHLSFRNEAKIFSYSLKNLENPPLVKPIPIPNFQERNTDKKPTNGGFNARDFFLGSINSVLSLNQEELLISYLPGLDDETANQIISEAGSDFNKMFDEAGKLNKGGLVIFDGKSISKLIEIPEILGSLNKVKSREEIWFSLNFSEAENDYSVIYKTRLVNK</sequence>